<dbReference type="SUPFAM" id="SSF88659">
    <property type="entry name" value="Sigma3 and sigma4 domains of RNA polymerase sigma factors"/>
    <property type="match status" value="2"/>
</dbReference>
<dbReference type="PANTHER" id="PTHR30603">
    <property type="entry name" value="RNA POLYMERASE SIGMA FACTOR RPO"/>
    <property type="match status" value="1"/>
</dbReference>
<dbReference type="InterPro" id="IPR013325">
    <property type="entry name" value="RNA_pol_sigma_r2"/>
</dbReference>
<keyword evidence="2" id="KW-0805">Transcription regulation</keyword>
<feature type="domain" description="RNA polymerase sigma-70 region 2" evidence="6">
    <location>
        <begin position="306"/>
        <end position="368"/>
    </location>
</feature>
<dbReference type="InterPro" id="IPR050239">
    <property type="entry name" value="Sigma-70_RNA_pol_init_factors"/>
</dbReference>
<dbReference type="NCBIfam" id="TIGR02937">
    <property type="entry name" value="sigma70-ECF"/>
    <property type="match status" value="1"/>
</dbReference>
<evidence type="ECO:0000259" key="6">
    <source>
        <dbReference type="Pfam" id="PF04542"/>
    </source>
</evidence>
<dbReference type="InterPro" id="IPR007627">
    <property type="entry name" value="RNA_pol_sigma70_r2"/>
</dbReference>
<dbReference type="PRINTS" id="PR00046">
    <property type="entry name" value="SIGMA70FCT"/>
</dbReference>
<evidence type="ECO:0000256" key="3">
    <source>
        <dbReference type="ARBA" id="ARBA00023082"/>
    </source>
</evidence>
<dbReference type="Pfam" id="PF04542">
    <property type="entry name" value="Sigma70_r2"/>
    <property type="match status" value="1"/>
</dbReference>
<protein>
    <submittedName>
        <fullName evidence="8">Sigma factor</fullName>
    </submittedName>
</protein>
<dbReference type="SUPFAM" id="SSF88946">
    <property type="entry name" value="Sigma2 domain of RNA polymerase sigma factors"/>
    <property type="match status" value="1"/>
</dbReference>
<evidence type="ECO:0000256" key="5">
    <source>
        <dbReference type="ARBA" id="ARBA00023163"/>
    </source>
</evidence>
<evidence type="ECO:0000256" key="1">
    <source>
        <dbReference type="ARBA" id="ARBA00007788"/>
    </source>
</evidence>
<evidence type="ECO:0000259" key="7">
    <source>
        <dbReference type="Pfam" id="PF04545"/>
    </source>
</evidence>
<dbReference type="GO" id="GO:0016987">
    <property type="term" value="F:sigma factor activity"/>
    <property type="evidence" value="ECO:0007669"/>
    <property type="project" value="UniProtKB-KW"/>
</dbReference>
<evidence type="ECO:0000256" key="4">
    <source>
        <dbReference type="ARBA" id="ARBA00023125"/>
    </source>
</evidence>
<dbReference type="Gene3D" id="1.10.10.10">
    <property type="entry name" value="Winged helix-like DNA-binding domain superfamily/Winged helix DNA-binding domain"/>
    <property type="match status" value="2"/>
</dbReference>
<comment type="similarity">
    <text evidence="1">Belongs to the sigma-70 factor family.</text>
</comment>
<dbReference type="Gene3D" id="1.20.120.1810">
    <property type="match status" value="1"/>
</dbReference>
<feature type="domain" description="RNA polymerase sigma-70 region 4" evidence="7">
    <location>
        <begin position="474"/>
        <end position="523"/>
    </location>
</feature>
<evidence type="ECO:0000313" key="8">
    <source>
        <dbReference type="EMBL" id="AKC88762.1"/>
    </source>
</evidence>
<reference evidence="8" key="1">
    <citation type="journal article" date="2015" name="Plant Cell">
        <title>Coordinated rates of evolution between interacting plastid and nuclear genes in Geraniaceae.</title>
        <authorList>
            <person name="Zhang J."/>
            <person name="Ruhlman T.A."/>
            <person name="Sabir J."/>
            <person name="Blazier J.C."/>
            <person name="Jansen R.K."/>
        </authorList>
    </citation>
    <scope>NUCLEOTIDE SEQUENCE</scope>
</reference>
<evidence type="ECO:0000256" key="2">
    <source>
        <dbReference type="ARBA" id="ARBA00023015"/>
    </source>
</evidence>
<dbReference type="InterPro" id="IPR013324">
    <property type="entry name" value="RNA_pol_sigma_r3/r4-like"/>
</dbReference>
<name>A0A0G2STV0_9ROSI</name>
<dbReference type="PANTHER" id="PTHR30603:SF45">
    <property type="entry name" value="RNA POLYMERASE SIGMA FACTOR SIGF, CHLOROPLASTIC"/>
    <property type="match status" value="1"/>
</dbReference>
<dbReference type="InterPro" id="IPR000943">
    <property type="entry name" value="RNA_pol_sigma70"/>
</dbReference>
<keyword evidence="5" id="KW-0804">Transcription</keyword>
<keyword evidence="3" id="KW-0731">Sigma factor</keyword>
<gene>
    <name evidence="8" type="primary">sig6</name>
</gene>
<accession>A0A0G2STV0</accession>
<dbReference type="InterPro" id="IPR014284">
    <property type="entry name" value="RNA_pol_sigma-70_dom"/>
</dbReference>
<dbReference type="GO" id="GO:0006352">
    <property type="term" value="P:DNA-templated transcription initiation"/>
    <property type="evidence" value="ECO:0007669"/>
    <property type="project" value="InterPro"/>
</dbReference>
<dbReference type="GO" id="GO:0003677">
    <property type="term" value="F:DNA binding"/>
    <property type="evidence" value="ECO:0007669"/>
    <property type="project" value="UniProtKB-KW"/>
</dbReference>
<dbReference type="EMBL" id="KJ916993">
    <property type="protein sequence ID" value="AKC88762.1"/>
    <property type="molecule type" value="mRNA"/>
</dbReference>
<dbReference type="Pfam" id="PF04545">
    <property type="entry name" value="Sigma70_r4"/>
    <property type="match status" value="1"/>
</dbReference>
<keyword evidence="4" id="KW-0238">DNA-binding</keyword>
<dbReference type="InterPro" id="IPR007630">
    <property type="entry name" value="RNA_pol_sigma70_r4"/>
</dbReference>
<sequence>METARDLRAPSPPFPSKTICRSCASSASPVPAVTSMPLAQKFPASVLLQEQCDEYKRSSVYLGKRKHPRLCSSYRYAPCIHRKTGTTGRRLMATGASGKEEDYSNSEELVLPPLQTHTNPSSSSTMESAAMETEKSMDVEASSKKALSGSIQNDMLDTDSKIIVNDLDGSQSHSWTKLFLHGEVTVRSIRYHERRSKKRRVVKLKGVVHEMYRSRYEENLKVKEGIERDGTLKSLLSCNRIYLTAEEELELIARSQDLLKLKEVKNRLKSDIGREPTLVEWSKEVGISCRELHSRIRSGIYSQNKLIRANLWLMADVAKVYLYCGLSHMELFPAGMSGLLRSIEKFDPAHGCRFSTYAFWWIREAVYRNGVIKSYTFMEFSVRTHMQIDRLSRVRRLCIEEEHRFPTKEEIAGRMDITVDRLEKLLVFERLRNPSPIDILMYLPESVEYMEDPEETIEKEEMIQHISNLLATLLTPRERQAVILRYGLEDGRPNPLSEIGIKLGISRERARQLEENGMQRLRQRIESEGLMEAYKCLAVLP</sequence>
<organism evidence="8">
    <name type="scientific">California macrophylla</name>
    <dbReference type="NCBI Taxonomy" id="337344"/>
    <lineage>
        <taxon>Eukaryota</taxon>
        <taxon>Viridiplantae</taxon>
        <taxon>Streptophyta</taxon>
        <taxon>Embryophyta</taxon>
        <taxon>Tracheophyta</taxon>
        <taxon>Spermatophyta</taxon>
        <taxon>Magnoliopsida</taxon>
        <taxon>eudicotyledons</taxon>
        <taxon>Gunneridae</taxon>
        <taxon>Pentapetalae</taxon>
        <taxon>rosids</taxon>
        <taxon>malvids</taxon>
        <taxon>Geraniales</taxon>
        <taxon>Geraniaceae</taxon>
        <taxon>California</taxon>
    </lineage>
</organism>
<dbReference type="InterPro" id="IPR036388">
    <property type="entry name" value="WH-like_DNA-bd_sf"/>
</dbReference>
<dbReference type="AlphaFoldDB" id="A0A0G2STV0"/>
<proteinExistence type="evidence at transcript level"/>